<dbReference type="Gene3D" id="2.170.130.10">
    <property type="entry name" value="TonB-dependent receptor, plug domain"/>
    <property type="match status" value="1"/>
</dbReference>
<accession>A0ABV0C0X3</accession>
<dbReference type="PROSITE" id="PS52016">
    <property type="entry name" value="TONB_DEPENDENT_REC_3"/>
    <property type="match status" value="1"/>
</dbReference>
<dbReference type="SUPFAM" id="SSF49464">
    <property type="entry name" value="Carboxypeptidase regulatory domain-like"/>
    <property type="match status" value="1"/>
</dbReference>
<evidence type="ECO:0000259" key="9">
    <source>
        <dbReference type="Pfam" id="PF07715"/>
    </source>
</evidence>
<dbReference type="Pfam" id="PF07715">
    <property type="entry name" value="Plug"/>
    <property type="match status" value="1"/>
</dbReference>
<sequence>MNKILLTSLCTMACGTLQVVHAQQIQVAGKVSDGNGAAIPDVTISVKGTNTATSTNSSGLFTINANQDATVIISAVGYQKQEIKLNGRKTLTITLQKEENALDEVMVVAYGTAKKSTYTGSAAVVKESDIKDVPTTSFENALNGRVAGVQISSSSGQAGATSSIRIRGIGSMNASNDPLYVIDGVPVVSGNVGQMSGQINSSSNVMSTLNPSDIESITILKDAAASSLYGSRAANGVIVITTKRGKEGKARINFRSSLGFTPSWATDNYEVADPQAQINMEYQIFHDYRTSNKNSATGVNYTDQEASTYALGQINNRFNKHGYRFEVDGPARMNNVKILGITDGVENREGKFFDWEDYLFRTGVFNTNDISLSGGSETTKYFSSLNYTKDKGRATINEYERISGRINLNQKVRSNIEYNVNLNVANTDKTGFNDTRSTGSNPFFQSRNLLFPFYWPTDYKTGNPWTAQYGSLAYNSDYYNKQWGNSTKTLKLGAVQSLSWEIVPNLTAKTIFSFDNTEVKDALNFSALHFIGLTDKGSSSKWNTNMRKYVSSNTLTYAKSIEQHNFNILAGYEVEKNVTDFQYSNSINLGSSSLTSIGTGANYKADSYQFGNNLMSYLSRVDYNYNEKYFLGASIRRDGSSRFSEDNRWGTFWSVSGAWSIHKEEFFKNDIVNTLRLRASYGVNGTLPTDNYAWRTLMYYKYNYKGNPGGVVGDGSLGAIDRGLGNTKLTWEKSNTYDLALEYGLFNNRLTGSIEYFNRDSKDLLQDVPTSGTTGFTKVLQNVGVINNSGVEIDLGGDIISKENFRWSARVNGSFLTSKVKTLDAGKDIIWTDPTGGDARAQFIYRENESVLSFYGYEWGGVDKTNGKNVWYTNNNQSDFEYNGRNASYSYTKADQIILGSATPKIFGGINTDVEYKGISLGLNFSYKIGGKLYDGAEKDVMDDGYYWERIRSQYYYDNMWSPSNVNGTQPKIDGNDLTDAIQFSSRHLYNASFIRLKNINVAYKLPSQWLEKVKISNARLFFNGTNLFTASKFKLADPEVNQYGTRGWETPYGKTYTFGIEIGF</sequence>
<dbReference type="Gene3D" id="2.40.170.20">
    <property type="entry name" value="TonB-dependent receptor, beta-barrel domain"/>
    <property type="match status" value="1"/>
</dbReference>
<feature type="chain" id="PRO_5046435269" evidence="8">
    <location>
        <begin position="23"/>
        <end position="1065"/>
    </location>
</feature>
<evidence type="ECO:0000256" key="1">
    <source>
        <dbReference type="ARBA" id="ARBA00004571"/>
    </source>
</evidence>
<keyword evidence="2 7" id="KW-0813">Transport</keyword>
<evidence type="ECO:0000256" key="8">
    <source>
        <dbReference type="SAM" id="SignalP"/>
    </source>
</evidence>
<feature type="domain" description="TonB-dependent receptor plug" evidence="9">
    <location>
        <begin position="115"/>
        <end position="237"/>
    </location>
</feature>
<feature type="signal peptide" evidence="8">
    <location>
        <begin position="1"/>
        <end position="22"/>
    </location>
</feature>
<keyword evidence="3 7" id="KW-1134">Transmembrane beta strand</keyword>
<dbReference type="SUPFAM" id="SSF56935">
    <property type="entry name" value="Porins"/>
    <property type="match status" value="1"/>
</dbReference>
<evidence type="ECO:0000256" key="3">
    <source>
        <dbReference type="ARBA" id="ARBA00022452"/>
    </source>
</evidence>
<dbReference type="InterPro" id="IPR008969">
    <property type="entry name" value="CarboxyPept-like_regulatory"/>
</dbReference>
<dbReference type="InterPro" id="IPR036942">
    <property type="entry name" value="Beta-barrel_TonB_sf"/>
</dbReference>
<evidence type="ECO:0000256" key="7">
    <source>
        <dbReference type="PROSITE-ProRule" id="PRU01360"/>
    </source>
</evidence>
<protein>
    <submittedName>
        <fullName evidence="10">TonB-dependent receptor</fullName>
    </submittedName>
</protein>
<organism evidence="10 11">
    <name type="scientific">Sphingobacterium kitahiroshimense</name>
    <dbReference type="NCBI Taxonomy" id="470446"/>
    <lineage>
        <taxon>Bacteria</taxon>
        <taxon>Pseudomonadati</taxon>
        <taxon>Bacteroidota</taxon>
        <taxon>Sphingobacteriia</taxon>
        <taxon>Sphingobacteriales</taxon>
        <taxon>Sphingobacteriaceae</taxon>
        <taxon>Sphingobacterium</taxon>
    </lineage>
</organism>
<name>A0ABV0C0X3_9SPHI</name>
<dbReference type="EMBL" id="JBDJNQ010000020">
    <property type="protein sequence ID" value="MEN5380596.1"/>
    <property type="molecule type" value="Genomic_DNA"/>
</dbReference>
<dbReference type="NCBIfam" id="TIGR04057">
    <property type="entry name" value="SusC_RagA_signa"/>
    <property type="match status" value="1"/>
</dbReference>
<evidence type="ECO:0000256" key="4">
    <source>
        <dbReference type="ARBA" id="ARBA00022692"/>
    </source>
</evidence>
<dbReference type="InterPro" id="IPR023997">
    <property type="entry name" value="TonB-dep_OMP_SusC/RagA_CS"/>
</dbReference>
<keyword evidence="6 7" id="KW-0998">Cell outer membrane</keyword>
<evidence type="ECO:0000256" key="5">
    <source>
        <dbReference type="ARBA" id="ARBA00023136"/>
    </source>
</evidence>
<dbReference type="InterPro" id="IPR023996">
    <property type="entry name" value="TonB-dep_OMP_SusC/RagA"/>
</dbReference>
<proteinExistence type="inferred from homology"/>
<dbReference type="InterPro" id="IPR012910">
    <property type="entry name" value="Plug_dom"/>
</dbReference>
<evidence type="ECO:0000256" key="6">
    <source>
        <dbReference type="ARBA" id="ARBA00023237"/>
    </source>
</evidence>
<dbReference type="Pfam" id="PF13715">
    <property type="entry name" value="CarbopepD_reg_2"/>
    <property type="match status" value="1"/>
</dbReference>
<keyword evidence="11" id="KW-1185">Reference proteome</keyword>
<comment type="similarity">
    <text evidence="7">Belongs to the TonB-dependent receptor family.</text>
</comment>
<dbReference type="Gene3D" id="2.60.40.1120">
    <property type="entry name" value="Carboxypeptidase-like, regulatory domain"/>
    <property type="match status" value="1"/>
</dbReference>
<comment type="caution">
    <text evidence="10">The sequence shown here is derived from an EMBL/GenBank/DDBJ whole genome shotgun (WGS) entry which is preliminary data.</text>
</comment>
<dbReference type="Proteomes" id="UP001409291">
    <property type="component" value="Unassembled WGS sequence"/>
</dbReference>
<keyword evidence="4 7" id="KW-0812">Transmembrane</keyword>
<dbReference type="NCBIfam" id="TIGR04056">
    <property type="entry name" value="OMP_RagA_SusC"/>
    <property type="match status" value="1"/>
</dbReference>
<dbReference type="InterPro" id="IPR037066">
    <property type="entry name" value="Plug_dom_sf"/>
</dbReference>
<evidence type="ECO:0000256" key="2">
    <source>
        <dbReference type="ARBA" id="ARBA00022448"/>
    </source>
</evidence>
<dbReference type="RefSeq" id="WP_168128430.1">
    <property type="nucleotide sequence ID" value="NZ_JBDJLH010000009.1"/>
</dbReference>
<keyword evidence="8" id="KW-0732">Signal</keyword>
<evidence type="ECO:0000313" key="11">
    <source>
        <dbReference type="Proteomes" id="UP001409291"/>
    </source>
</evidence>
<keyword evidence="5 7" id="KW-0472">Membrane</keyword>
<evidence type="ECO:0000313" key="10">
    <source>
        <dbReference type="EMBL" id="MEN5380596.1"/>
    </source>
</evidence>
<gene>
    <name evidence="10" type="ORF">ABE541_25270</name>
</gene>
<reference evidence="10 11" key="1">
    <citation type="submission" date="2024-04" db="EMBL/GenBank/DDBJ databases">
        <title>WGS of bacteria from Torrens River.</title>
        <authorList>
            <person name="Wyrsch E.R."/>
            <person name="Drigo B."/>
        </authorList>
    </citation>
    <scope>NUCLEOTIDE SEQUENCE [LARGE SCALE GENOMIC DNA]</scope>
    <source>
        <strain evidence="10 11">TWI391</strain>
    </source>
</reference>
<dbReference type="InterPro" id="IPR039426">
    <property type="entry name" value="TonB-dep_rcpt-like"/>
</dbReference>
<comment type="subcellular location">
    <subcellularLocation>
        <location evidence="1 7">Cell outer membrane</location>
        <topology evidence="1 7">Multi-pass membrane protein</topology>
    </subcellularLocation>
</comment>
<keyword evidence="10" id="KW-0675">Receptor</keyword>